<dbReference type="AlphaFoldDB" id="A0A5J5DTU1"/>
<protein>
    <submittedName>
        <fullName evidence="3">Uncharacterized protein</fullName>
    </submittedName>
</protein>
<proteinExistence type="predicted"/>
<evidence type="ECO:0000256" key="1">
    <source>
        <dbReference type="SAM" id="Phobius"/>
    </source>
</evidence>
<keyword evidence="1" id="KW-1133">Transmembrane helix</keyword>
<gene>
    <name evidence="3" type="ORF">EM848_07075</name>
    <name evidence="2" type="ORF">EMO90_09790</name>
</gene>
<feature type="transmembrane region" description="Helical" evidence="1">
    <location>
        <begin position="6"/>
        <end position="30"/>
    </location>
</feature>
<keyword evidence="1" id="KW-0472">Membrane</keyword>
<name>A0A5J5DTU1_9BIFI</name>
<keyword evidence="1" id="KW-0812">Transmembrane</keyword>
<evidence type="ECO:0000313" key="4">
    <source>
        <dbReference type="Proteomes" id="UP000345527"/>
    </source>
</evidence>
<dbReference type="EMBL" id="RZOA01000012">
    <property type="protein sequence ID" value="KAA8823104.1"/>
    <property type="molecule type" value="Genomic_DNA"/>
</dbReference>
<sequence>MTLITVFIGMLVLSVVAIILLIWLGCRLVFPPIPQPDGYGRRTAWLGALVLILMIVIAALMYWMVAL</sequence>
<dbReference type="RefSeq" id="WP_150354229.1">
    <property type="nucleotide sequence ID" value="NZ_RZNZ01000014.1"/>
</dbReference>
<evidence type="ECO:0000313" key="2">
    <source>
        <dbReference type="EMBL" id="KAA8818649.1"/>
    </source>
</evidence>
<evidence type="ECO:0000313" key="5">
    <source>
        <dbReference type="Proteomes" id="UP000374630"/>
    </source>
</evidence>
<accession>A0A5J5DTU1</accession>
<organism evidence="3 4">
    <name type="scientific">Bifidobacterium vespertilionis</name>
    <dbReference type="NCBI Taxonomy" id="2562524"/>
    <lineage>
        <taxon>Bacteria</taxon>
        <taxon>Bacillati</taxon>
        <taxon>Actinomycetota</taxon>
        <taxon>Actinomycetes</taxon>
        <taxon>Bifidobacteriales</taxon>
        <taxon>Bifidobacteriaceae</taxon>
        <taxon>Bifidobacterium</taxon>
    </lineage>
</organism>
<reference evidence="4 5" key="1">
    <citation type="journal article" date="2019" name="Syst. Appl. Microbiol.">
        <title>Characterization of Bifidobacterium species in feaces of the Egyptian fruit bat: Description of B. vespertilionis sp. nov. and B. rousetti sp. nov.</title>
        <authorList>
            <person name="Modesto M."/>
            <person name="Satti M."/>
            <person name="Watanabe K."/>
            <person name="Puglisi E."/>
            <person name="Morelli L."/>
            <person name="Huang C.-H."/>
            <person name="Liou J.-S."/>
            <person name="Miyashita M."/>
            <person name="Tamura T."/>
            <person name="Saito S."/>
            <person name="Mori K."/>
            <person name="Huang L."/>
            <person name="Sciavilla P."/>
            <person name="Sandri C."/>
            <person name="Spiezio C."/>
            <person name="Vitali F."/>
            <person name="Cavalieri D."/>
            <person name="Perpetuini G."/>
            <person name="Tofalo R."/>
            <person name="Bonetti A."/>
            <person name="Arita M."/>
            <person name="Mattarelli P."/>
        </authorList>
    </citation>
    <scope>NUCLEOTIDE SEQUENCE [LARGE SCALE GENOMIC DNA]</scope>
    <source>
        <strain evidence="2 5">RST16</strain>
        <strain evidence="3 4">RST8</strain>
    </source>
</reference>
<feature type="transmembrane region" description="Helical" evidence="1">
    <location>
        <begin position="42"/>
        <end position="65"/>
    </location>
</feature>
<comment type="caution">
    <text evidence="3">The sequence shown here is derived from an EMBL/GenBank/DDBJ whole genome shotgun (WGS) entry which is preliminary data.</text>
</comment>
<dbReference type="EMBL" id="RZNZ01000014">
    <property type="protein sequence ID" value="KAA8818649.1"/>
    <property type="molecule type" value="Genomic_DNA"/>
</dbReference>
<dbReference type="Proteomes" id="UP000374630">
    <property type="component" value="Unassembled WGS sequence"/>
</dbReference>
<evidence type="ECO:0000313" key="3">
    <source>
        <dbReference type="EMBL" id="KAA8823104.1"/>
    </source>
</evidence>
<keyword evidence="5" id="KW-1185">Reference proteome</keyword>
<dbReference type="Proteomes" id="UP000345527">
    <property type="component" value="Unassembled WGS sequence"/>
</dbReference>